<proteinExistence type="predicted"/>
<evidence type="ECO:0000313" key="2">
    <source>
        <dbReference type="EMBL" id="VAW96931.1"/>
    </source>
</evidence>
<dbReference type="EMBL" id="UOFS01000030">
    <property type="protein sequence ID" value="VAW96931.1"/>
    <property type="molecule type" value="Genomic_DNA"/>
</dbReference>
<name>A0A3B0ZYS9_9ZZZZ</name>
<feature type="non-terminal residue" evidence="2">
    <location>
        <position position="1"/>
    </location>
</feature>
<gene>
    <name evidence="2" type="ORF">MNBD_GAMMA22-1252</name>
</gene>
<organism evidence="2">
    <name type="scientific">hydrothermal vent metagenome</name>
    <dbReference type="NCBI Taxonomy" id="652676"/>
    <lineage>
        <taxon>unclassified sequences</taxon>
        <taxon>metagenomes</taxon>
        <taxon>ecological metagenomes</taxon>
    </lineage>
</organism>
<reference evidence="2" key="1">
    <citation type="submission" date="2018-06" db="EMBL/GenBank/DDBJ databases">
        <authorList>
            <person name="Zhirakovskaya E."/>
        </authorList>
    </citation>
    <scope>NUCLEOTIDE SEQUENCE</scope>
</reference>
<evidence type="ECO:0000256" key="1">
    <source>
        <dbReference type="SAM" id="MobiDB-lite"/>
    </source>
</evidence>
<protein>
    <submittedName>
        <fullName evidence="2">Uncharacterized protein</fullName>
    </submittedName>
</protein>
<sequence length="284" mass="29605">KAESGTINTSNFTDDIGVTTVTYRTQNPRPVLANNEITAAEIAKIDSINSKYGLSPPIPTDGSVNQRRGWVTVTAAVAGQETFIDNNANGYFDAGDGFSASDDIGEPYIDSNSNGNRDLGEDYTDTNQSSSYDGPNRVWDGPNCPDTASGCQSAMTIWDSTQLMFTGHGAYCAFDVSAGTSIARGSSANYSFMVGDANLNRLVPGTTIRVATSAGRLSGNTNFTVPDGLGGPTEITFVLENNLSQTAQPTTATITVTVTGPTISGIQIVGCPGNITPTLTASLL</sequence>
<feature type="region of interest" description="Disordered" evidence="1">
    <location>
        <begin position="103"/>
        <end position="137"/>
    </location>
</feature>
<dbReference type="AlphaFoldDB" id="A0A3B0ZYS9"/>
<accession>A0A3B0ZYS9</accession>